<dbReference type="VEuPathDB" id="FungiDB:CDV56_102003"/>
<feature type="compositionally biased region" description="Low complexity" evidence="11">
    <location>
        <begin position="1742"/>
        <end position="1766"/>
    </location>
</feature>
<evidence type="ECO:0000256" key="2">
    <source>
        <dbReference type="ARBA" id="ARBA00005927"/>
    </source>
</evidence>
<dbReference type="InterPro" id="IPR024468">
    <property type="entry name" value="Sec16_N"/>
</dbReference>
<dbReference type="Proteomes" id="UP000215305">
    <property type="component" value="Unassembled WGS sequence"/>
</dbReference>
<feature type="compositionally biased region" description="Polar residues" evidence="11">
    <location>
        <begin position="408"/>
        <end position="438"/>
    </location>
</feature>
<feature type="compositionally biased region" description="Pro residues" evidence="11">
    <location>
        <begin position="657"/>
        <end position="669"/>
    </location>
</feature>
<comment type="subcellular location">
    <subcellularLocation>
        <location evidence="1">Endoplasmic reticulum membrane</location>
        <topology evidence="1">Peripheral membrane protein</topology>
        <orientation evidence="1">Cytoplasmic side</orientation>
    </subcellularLocation>
</comment>
<keyword evidence="6 10" id="KW-0653">Protein transport</keyword>
<keyword evidence="4 10" id="KW-0256">Endoplasmic reticulum</keyword>
<accession>A0A397GDD7</accession>
<dbReference type="InterPro" id="IPR024340">
    <property type="entry name" value="Sec16_CCD"/>
</dbReference>
<feature type="compositionally biased region" description="Basic and acidic residues" evidence="11">
    <location>
        <begin position="1630"/>
        <end position="1652"/>
    </location>
</feature>
<evidence type="ECO:0000259" key="12">
    <source>
        <dbReference type="Pfam" id="PF12931"/>
    </source>
</evidence>
<keyword evidence="16" id="KW-1185">Reference proteome</keyword>
<dbReference type="GO" id="GO:0006914">
    <property type="term" value="P:autophagy"/>
    <property type="evidence" value="ECO:0007669"/>
    <property type="project" value="UniProtKB-KW"/>
</dbReference>
<comment type="similarity">
    <text evidence="2 10">Belongs to the SEC16 family.</text>
</comment>
<feature type="compositionally biased region" description="Low complexity" evidence="11">
    <location>
        <begin position="604"/>
        <end position="618"/>
    </location>
</feature>
<feature type="region of interest" description="Disordered" evidence="11">
    <location>
        <begin position="1051"/>
        <end position="1074"/>
    </location>
</feature>
<evidence type="ECO:0000259" key="13">
    <source>
        <dbReference type="Pfam" id="PF12932"/>
    </source>
</evidence>
<feature type="compositionally biased region" description="Basic and acidic residues" evidence="11">
    <location>
        <begin position="139"/>
        <end position="152"/>
    </location>
</feature>
<evidence type="ECO:0000256" key="5">
    <source>
        <dbReference type="ARBA" id="ARBA00022892"/>
    </source>
</evidence>
<feature type="compositionally biased region" description="Low complexity" evidence="11">
    <location>
        <begin position="443"/>
        <end position="455"/>
    </location>
</feature>
<feature type="compositionally biased region" description="Polar residues" evidence="11">
    <location>
        <begin position="572"/>
        <end position="584"/>
    </location>
</feature>
<evidence type="ECO:0000256" key="7">
    <source>
        <dbReference type="ARBA" id="ARBA00023006"/>
    </source>
</evidence>
<feature type="compositionally biased region" description="Polar residues" evidence="11">
    <location>
        <begin position="540"/>
        <end position="550"/>
    </location>
</feature>
<dbReference type="GO" id="GO:0012507">
    <property type="term" value="C:ER to Golgi transport vesicle membrane"/>
    <property type="evidence" value="ECO:0007669"/>
    <property type="project" value="TreeGrafter"/>
</dbReference>
<evidence type="ECO:0000256" key="8">
    <source>
        <dbReference type="ARBA" id="ARBA00023136"/>
    </source>
</evidence>
<dbReference type="InterPro" id="IPR024298">
    <property type="entry name" value="Sec16_Sec23-bd"/>
</dbReference>
<dbReference type="RefSeq" id="XP_026611362.1">
    <property type="nucleotide sequence ID" value="XM_026755622.1"/>
</dbReference>
<feature type="region of interest" description="Disordered" evidence="11">
    <location>
        <begin position="66"/>
        <end position="298"/>
    </location>
</feature>
<dbReference type="Gene3D" id="1.25.40.1030">
    <property type="match status" value="1"/>
</dbReference>
<dbReference type="CDD" id="cd09233">
    <property type="entry name" value="ACE1-Sec16-like"/>
    <property type="match status" value="1"/>
</dbReference>
<feature type="compositionally biased region" description="Basic and acidic residues" evidence="11">
    <location>
        <begin position="751"/>
        <end position="765"/>
    </location>
</feature>
<dbReference type="GO" id="GO:0016192">
    <property type="term" value="P:vesicle-mediated transport"/>
    <property type="evidence" value="ECO:0007669"/>
    <property type="project" value="UniProtKB-KW"/>
</dbReference>
<feature type="domain" description="Sec16 central conserved" evidence="13">
    <location>
        <begin position="902"/>
        <end position="1019"/>
    </location>
</feature>
<dbReference type="FunFam" id="1.25.40.1030:FF:000008">
    <property type="entry name" value="Protein transport protein sec16"/>
    <property type="match status" value="1"/>
</dbReference>
<evidence type="ECO:0000256" key="10">
    <source>
        <dbReference type="RuleBase" id="RU364101"/>
    </source>
</evidence>
<proteinExistence type="inferred from homology"/>
<evidence type="ECO:0000256" key="6">
    <source>
        <dbReference type="ARBA" id="ARBA00022927"/>
    </source>
</evidence>
<dbReference type="STRING" id="41047.A0A397GDD7"/>
<feature type="region of interest" description="Disordered" evidence="11">
    <location>
        <begin position="1"/>
        <end position="20"/>
    </location>
</feature>
<feature type="domain" description="Sec16 Sec23-binding" evidence="12">
    <location>
        <begin position="1079"/>
        <end position="1380"/>
    </location>
</feature>
<evidence type="ECO:0000256" key="9">
    <source>
        <dbReference type="ARBA" id="ARBA00024687"/>
    </source>
</evidence>
<evidence type="ECO:0000256" key="11">
    <source>
        <dbReference type="SAM" id="MobiDB-lite"/>
    </source>
</evidence>
<evidence type="ECO:0000259" key="14">
    <source>
        <dbReference type="Pfam" id="PF12935"/>
    </source>
</evidence>
<feature type="region of interest" description="Disordered" evidence="11">
    <location>
        <begin position="797"/>
        <end position="835"/>
    </location>
</feature>
<dbReference type="GO" id="GO:0070971">
    <property type="term" value="C:endoplasmic reticulum exit site"/>
    <property type="evidence" value="ECO:0007669"/>
    <property type="project" value="TreeGrafter"/>
</dbReference>
<feature type="compositionally biased region" description="Basic and acidic residues" evidence="11">
    <location>
        <begin position="90"/>
        <end position="117"/>
    </location>
</feature>
<feature type="compositionally biased region" description="Polar residues" evidence="11">
    <location>
        <begin position="1053"/>
        <end position="1065"/>
    </location>
</feature>
<reference evidence="15" key="1">
    <citation type="submission" date="2018-08" db="EMBL/GenBank/DDBJ databases">
        <title>Draft genome sequence of azole-resistant Aspergillus thermomutatus (Neosartorya pseudofischeri) strain HMR AF 39, isolated from a human nasal aspirate.</title>
        <authorList>
            <person name="Parent-Michaud M."/>
            <person name="Dufresne P.J."/>
            <person name="Fournier E."/>
            <person name="Martineau C."/>
            <person name="Moreira S."/>
            <person name="Perkins V."/>
            <person name="De Repentigny L."/>
            <person name="Dufresne S.F."/>
        </authorList>
    </citation>
    <scope>NUCLEOTIDE SEQUENCE [LARGE SCALE GENOMIC DNA]</scope>
    <source>
        <strain evidence="15">HMR AF 39</strain>
    </source>
</reference>
<feature type="compositionally biased region" description="Low complexity" evidence="11">
    <location>
        <begin position="500"/>
        <end position="512"/>
    </location>
</feature>
<feature type="compositionally biased region" description="Low complexity" evidence="11">
    <location>
        <begin position="670"/>
        <end position="682"/>
    </location>
</feature>
<keyword evidence="7 10" id="KW-0072">Autophagy</keyword>
<feature type="compositionally biased region" description="Polar residues" evidence="11">
    <location>
        <begin position="121"/>
        <end position="134"/>
    </location>
</feature>
<evidence type="ECO:0000256" key="4">
    <source>
        <dbReference type="ARBA" id="ARBA00022824"/>
    </source>
</evidence>
<feature type="compositionally biased region" description="Acidic residues" evidence="11">
    <location>
        <begin position="1593"/>
        <end position="1602"/>
    </location>
</feature>
<dbReference type="GO" id="GO:0070973">
    <property type="term" value="P:protein localization to endoplasmic reticulum exit site"/>
    <property type="evidence" value="ECO:0007669"/>
    <property type="project" value="TreeGrafter"/>
</dbReference>
<feature type="compositionally biased region" description="Pro residues" evidence="11">
    <location>
        <begin position="1767"/>
        <end position="1779"/>
    </location>
</feature>
<comment type="function">
    <text evidence="9 10">Involved in the initiation of assembly of the COPII coat required for the formation of transport vesicles from the endoplasmic reticulum (ER) and the selection of cargo molecules. Also involved in autophagy.</text>
</comment>
<dbReference type="OrthoDB" id="8918678at2759"/>
<dbReference type="EMBL" id="NKHU02000235">
    <property type="protein sequence ID" value="RHZ46973.1"/>
    <property type="molecule type" value="Genomic_DNA"/>
</dbReference>
<feature type="compositionally biased region" description="Polar residues" evidence="11">
    <location>
        <begin position="1437"/>
        <end position="1448"/>
    </location>
</feature>
<feature type="compositionally biased region" description="Low complexity" evidence="11">
    <location>
        <begin position="1724"/>
        <end position="1734"/>
    </location>
</feature>
<feature type="domain" description="Sec16 N-terminal" evidence="14">
    <location>
        <begin position="199"/>
        <end position="430"/>
    </location>
</feature>
<evidence type="ECO:0000256" key="1">
    <source>
        <dbReference type="ARBA" id="ARBA00004397"/>
    </source>
</evidence>
<feature type="region of interest" description="Disordered" evidence="11">
    <location>
        <begin position="1428"/>
        <end position="1689"/>
    </location>
</feature>
<evidence type="ECO:0000256" key="3">
    <source>
        <dbReference type="ARBA" id="ARBA00022448"/>
    </source>
</evidence>
<feature type="compositionally biased region" description="Basic and acidic residues" evidence="11">
    <location>
        <begin position="475"/>
        <end position="484"/>
    </location>
</feature>
<sequence>MAQTEGVLAWNPAFRPEDNDSVTTNLAQLALDSKQEVSETTDIDIHVSPSAEEVAEQNDFFASKAVVSADTRGQGAPDVVDSNNPPAADDSSKPDSEETEEPSRDEPISMQADEPRAVENFTDNVPTENGNVDMTSGLRLEEHVAEGPHYEVAEECSGLASQNDAQFLPEGGDTAWMNDDEGEENGATVNGEASDARPGFWDNLGDNERDNEDDFSTQLKTQTKPIYIPPETESRFEEGVPLLDHGAETPTDHAQKGEGQLDNFFEGDEDDESGFFNEIQKSTSDGGPFHISRKSTSQVMNSLHAVPDSPYSEPSPTAVEFNNSLSVPTAENEIKKASSEEDLAARWQAELLDDADETIPTEDDLAARWQAELDDDDDLLLDDDMTKEMGPEAANLDQVNETGFAATLQSPFGTPENPTRTKVQPVSYTPHQPSTSDLLSGIPAQNAAPQPTNAPMSNYFPAHAPPNPVTTRAESFAERSKEGYKSPYDLPEDLARPRRAVANNRAVVVQPGTVPPPPPRSSSIPAPPLKASTVPPAPLGTSSGAPTASQKKFFEELPLPPPRPKSRPASSGRYTPNATVSAPSVPQLAPPPANQYSNVPPAPQSSSGPQSPPQFQQPERLDPYSNLLAPTVPGVPAVPSAASRYSPKPPGLQAGVKPPPSPRYSPAPPQSTAAAAAAAAPPRNRYASQPTSIPGQGAALQFQPRTSSPLAYHEKISYQDQGQSEERPQLELTASPPPLNHSHPSEPPVVSEDKGPSSADVREDMPPLSTRPQSPPKNPYAPSAYINEFAKRVAPVSPGPPIAGMTDVLNSSPTEESPFVPPRRSQTQSPSQQMLSPRLSVPIIDPFQRPASVHGSTSPTRTVNPYAPTQVSHHNRARSQVLEFIPPTDGQQLDSLERWKGAPIFKFGFGGAVISCFPKHIPRYSAGQAAPMIKSCPGEVRISQLNDWLPAAESIVQHPGPLKGKSKKKDLVAWLSSKIAAFENADIPDFDRLRPDASRRRDEKTLLWKIIRVLVENDGVLEGSAEVQKSLRNLLFPGLQDSALDQSLGDGLTPSTTFQPLNAPSQPDAVDPRSVDSLRDTLVLGEREKAVWAAVDNRLWGHAMIIASTMDKSVWQQVVQEFVRREVRSATSRTESLAAFYEILAGNVEESIDELVPPSARAGLQMISKVDGHGPTKNSLDGLDSWRETLGLVLSNRSPDDQQALVALGRLLLSYNRTEAAHICFILSRAAVFGGVDDPLANIVLLGVDHQRLASSAALYDDDSILLTEAYEFATSVLAGSSVATLPHLLAFKLIHAWSLADRGRKSEAQQYCDAIAAALKATTKSSGYHNQHLFFGVDELSARLRETTSDGGSSWISRPSMEKVSGSMWAKFNSFVAGEDSDAASTGSGKAEDIGPFARVSGTPTVSRSPSVSDIYGPYPVAAAQPLPGAGPSRYQPVSQYAPSASPEQLRGRSSMDSQRSASFGYPLGQRRGSQEPSTPVDTNMHHGMPFYGSPPVAGYQFTPPQSSYMPLAPVAEDSAPGAQRGSLSAPSQVSDSAPPYRPPIYAPEPFGQPLDTRDASTTSQPDQGGYMPPVSTGGYEPPSVESNTEPASEDVEDESTEEAKPKKKSFMDEDDDEDLAARVAAIQKAERARRDREADEAFRKAAEADAQKPPPAAGKKGWFSGWFGGKKDDNSGGGPIRAKLGEENSFYYDTELKKWVNKKDPGSAAPTRGTPPPPKGSAPPSRTTSVSGGPPPAMGSPPLAVGSGSRPSSSAGAPPSVSASPAPPSLGAPPPAIPRSVSTGAVLPTPPSSSAGAPPRPATSLSNASSIDDLLGAPQARKGPAARGRKKGRYVDVMAK</sequence>
<keyword evidence="5 10" id="KW-0931">ER-Golgi transport</keyword>
<feature type="region of interest" description="Disordered" evidence="11">
    <location>
        <begin position="1380"/>
        <end position="1412"/>
    </location>
</feature>
<gene>
    <name evidence="15" type="primary">SEC16</name>
    <name evidence="15" type="ORF">CDV56_102003</name>
</gene>
<keyword evidence="8 10" id="KW-0472">Membrane</keyword>
<comment type="caution">
    <text evidence="15">The sequence shown here is derived from an EMBL/GenBank/DDBJ whole genome shotgun (WGS) entry which is preliminary data.</text>
</comment>
<protein>
    <recommendedName>
        <fullName evidence="10">Protein transport protein sec16</fullName>
    </recommendedName>
</protein>
<dbReference type="Pfam" id="PF12935">
    <property type="entry name" value="Sec16_N"/>
    <property type="match status" value="1"/>
</dbReference>
<organism evidence="15 16">
    <name type="scientific">Aspergillus thermomutatus</name>
    <name type="common">Neosartorya pseudofischeri</name>
    <dbReference type="NCBI Taxonomy" id="41047"/>
    <lineage>
        <taxon>Eukaryota</taxon>
        <taxon>Fungi</taxon>
        <taxon>Dikarya</taxon>
        <taxon>Ascomycota</taxon>
        <taxon>Pezizomycotina</taxon>
        <taxon>Eurotiomycetes</taxon>
        <taxon>Eurotiomycetidae</taxon>
        <taxon>Eurotiales</taxon>
        <taxon>Aspergillaceae</taxon>
        <taxon>Aspergillus</taxon>
        <taxon>Aspergillus subgen. Fumigati</taxon>
    </lineage>
</organism>
<feature type="compositionally biased region" description="Pro residues" evidence="11">
    <location>
        <begin position="513"/>
        <end position="528"/>
    </location>
</feature>
<feature type="compositionally biased region" description="Low complexity" evidence="11">
    <location>
        <begin position="822"/>
        <end position="833"/>
    </location>
</feature>
<dbReference type="PANTHER" id="PTHR13402">
    <property type="entry name" value="RGPR-RELATED"/>
    <property type="match status" value="1"/>
</dbReference>
<dbReference type="Pfam" id="PF12931">
    <property type="entry name" value="TPR_Sec16"/>
    <property type="match status" value="1"/>
</dbReference>
<dbReference type="PANTHER" id="PTHR13402:SF6">
    <property type="entry name" value="SECRETORY 16, ISOFORM I"/>
    <property type="match status" value="1"/>
</dbReference>
<dbReference type="GeneID" id="38123977"/>
<keyword evidence="3 10" id="KW-0813">Transport</keyword>
<feature type="region of interest" description="Disordered" evidence="11">
    <location>
        <begin position="1702"/>
        <end position="1842"/>
    </location>
</feature>
<evidence type="ECO:0000313" key="16">
    <source>
        <dbReference type="Proteomes" id="UP000215305"/>
    </source>
</evidence>
<feature type="compositionally biased region" description="Basic and acidic residues" evidence="11">
    <location>
        <begin position="245"/>
        <end position="256"/>
    </location>
</feature>
<feature type="compositionally biased region" description="Polar residues" evidence="11">
    <location>
        <begin position="1527"/>
        <end position="1537"/>
    </location>
</feature>
<dbReference type="GO" id="GO:0007030">
    <property type="term" value="P:Golgi organization"/>
    <property type="evidence" value="ECO:0007669"/>
    <property type="project" value="TreeGrafter"/>
</dbReference>
<feature type="compositionally biased region" description="Polar residues" evidence="11">
    <location>
        <begin position="1403"/>
        <end position="1412"/>
    </location>
</feature>
<feature type="region of interest" description="Disordered" evidence="11">
    <location>
        <begin position="408"/>
        <end position="783"/>
    </location>
</feature>
<dbReference type="Pfam" id="PF12932">
    <property type="entry name" value="Sec16"/>
    <property type="match status" value="1"/>
</dbReference>
<name>A0A397GDD7_ASPTH</name>
<evidence type="ECO:0000313" key="15">
    <source>
        <dbReference type="EMBL" id="RHZ46973.1"/>
    </source>
</evidence>
<dbReference type="GO" id="GO:0015031">
    <property type="term" value="P:protein transport"/>
    <property type="evidence" value="ECO:0007669"/>
    <property type="project" value="UniProtKB-KW"/>
</dbReference>
<dbReference type="GO" id="GO:0005789">
    <property type="term" value="C:endoplasmic reticulum membrane"/>
    <property type="evidence" value="ECO:0007669"/>
    <property type="project" value="UniProtKB-SubCell"/>
</dbReference>